<keyword evidence="3" id="KW-1185">Reference proteome</keyword>
<proteinExistence type="predicted"/>
<evidence type="ECO:0000313" key="3">
    <source>
        <dbReference type="Proteomes" id="UP000479190"/>
    </source>
</evidence>
<feature type="region of interest" description="Disordered" evidence="1">
    <location>
        <begin position="174"/>
        <end position="237"/>
    </location>
</feature>
<dbReference type="EMBL" id="CADCXV010000336">
    <property type="protein sequence ID" value="CAB0029694.1"/>
    <property type="molecule type" value="Genomic_DNA"/>
</dbReference>
<organism evidence="2 3">
    <name type="scientific">Trichogramma brassicae</name>
    <dbReference type="NCBI Taxonomy" id="86971"/>
    <lineage>
        <taxon>Eukaryota</taxon>
        <taxon>Metazoa</taxon>
        <taxon>Ecdysozoa</taxon>
        <taxon>Arthropoda</taxon>
        <taxon>Hexapoda</taxon>
        <taxon>Insecta</taxon>
        <taxon>Pterygota</taxon>
        <taxon>Neoptera</taxon>
        <taxon>Endopterygota</taxon>
        <taxon>Hymenoptera</taxon>
        <taxon>Apocrita</taxon>
        <taxon>Proctotrupomorpha</taxon>
        <taxon>Chalcidoidea</taxon>
        <taxon>Trichogrammatidae</taxon>
        <taxon>Trichogramma</taxon>
    </lineage>
</organism>
<accession>A0A6H5HZ90</accession>
<evidence type="ECO:0000256" key="1">
    <source>
        <dbReference type="SAM" id="MobiDB-lite"/>
    </source>
</evidence>
<reference evidence="2 3" key="1">
    <citation type="submission" date="2020-02" db="EMBL/GenBank/DDBJ databases">
        <authorList>
            <person name="Ferguson B K."/>
        </authorList>
    </citation>
    <scope>NUCLEOTIDE SEQUENCE [LARGE SCALE GENOMIC DNA]</scope>
</reference>
<evidence type="ECO:0000313" key="2">
    <source>
        <dbReference type="EMBL" id="CAB0029694.1"/>
    </source>
</evidence>
<dbReference type="AlphaFoldDB" id="A0A6H5HZ90"/>
<gene>
    <name evidence="2" type="ORF">TBRA_LOCUS1722</name>
</gene>
<sequence>MAGAGSSHSRPSPQRRATAAAAAAHYIFAPRSLAAARLFHYDRAQRNRGKINLTRTRLHLLAQRRSIITRSRASAAPIDVAPYVRIMYQYSRGRIELQRAVIAHVWIFNVPSMSRSRVSRSVGGAVAGKMARRQGRLNLTRRTEHSEPLSRLASYTASIVEYFIISLSSSGSANSYSSSNRGDSPADTHKAAQHTCGGRYHKSPERKLPSRRRTSTRSLSREQIHPSGSSPATTQLA</sequence>
<feature type="compositionally biased region" description="Polar residues" evidence="1">
    <location>
        <begin position="226"/>
        <end position="237"/>
    </location>
</feature>
<dbReference type="Proteomes" id="UP000479190">
    <property type="component" value="Unassembled WGS sequence"/>
</dbReference>
<feature type="compositionally biased region" description="Low complexity" evidence="1">
    <location>
        <begin position="174"/>
        <end position="183"/>
    </location>
</feature>
<feature type="region of interest" description="Disordered" evidence="1">
    <location>
        <begin position="125"/>
        <end position="145"/>
    </location>
</feature>
<name>A0A6H5HZ90_9HYME</name>
<protein>
    <submittedName>
        <fullName evidence="2">Uncharacterized protein</fullName>
    </submittedName>
</protein>